<reference evidence="2 3" key="1">
    <citation type="submission" date="2016-01" db="EMBL/GenBank/DDBJ databases">
        <title>Draft genome of the antarctic isolate Shewanella frigidimarina Ag06-30.</title>
        <authorList>
            <person name="Parmeciano Di Noto G."/>
            <person name="Vazquez S."/>
            <person name="Mac Cormack W."/>
            <person name="Iriarte A."/>
            <person name="Quiroga C."/>
        </authorList>
    </citation>
    <scope>NUCLEOTIDE SEQUENCE [LARGE SCALE GENOMIC DNA]</scope>
    <source>
        <strain evidence="2 3">Ag06-30</strain>
    </source>
</reference>
<organism evidence="2">
    <name type="scientific">Shewanella frigidimarina</name>
    <dbReference type="NCBI Taxonomy" id="56812"/>
    <lineage>
        <taxon>Bacteria</taxon>
        <taxon>Pseudomonadati</taxon>
        <taxon>Pseudomonadota</taxon>
        <taxon>Gammaproteobacteria</taxon>
        <taxon>Alteromonadales</taxon>
        <taxon>Shewanellaceae</taxon>
        <taxon>Shewanella</taxon>
    </lineage>
</organism>
<evidence type="ECO:0000313" key="2">
    <source>
        <dbReference type="EMBL" id="KVX02771.1"/>
    </source>
</evidence>
<dbReference type="Proteomes" id="UP000055702">
    <property type="component" value="Unassembled WGS sequence"/>
</dbReference>
<dbReference type="RefSeq" id="WP_059744980.1">
    <property type="nucleotide sequence ID" value="NZ_JBOZPT010000001.1"/>
</dbReference>
<feature type="region of interest" description="Disordered" evidence="1">
    <location>
        <begin position="94"/>
        <end position="119"/>
    </location>
</feature>
<sequence>MAKRNRSTLKNYFRKGALPSADHFSDLIDSCLNTLEEGFDKSVNDGFKVSSLEENAHLMSFYRESAPDQQLWSIQFDKEIDVLLFSSPQVQHANKEAENKLSGSNGTSAAPDKSGSEQGAQSLLALSPNACVGINCDRPSHTLEVNGTLKSSGRKGGAFEKANTGILPVKADGNWHTISPKLEGCQALEIMAGVGIKSTGRYGLLRAVAMNSCDPDSWWFDVFNWFNVKTSIKSQHAYYTSSADKLCLRWVKQKQQEKGQRSEAYRPYYLQIRSNTDYGEGIYIRYHITKLWFDDYMQDCILSPEEAGDEN</sequence>
<name>A0A106C202_SHEFR</name>
<dbReference type="AlphaFoldDB" id="A0A106C202"/>
<protein>
    <submittedName>
        <fullName evidence="2">Uncharacterized protein</fullName>
    </submittedName>
</protein>
<evidence type="ECO:0000313" key="3">
    <source>
        <dbReference type="Proteomes" id="UP000055702"/>
    </source>
</evidence>
<comment type="caution">
    <text evidence="2">The sequence shown here is derived from an EMBL/GenBank/DDBJ whole genome shotgun (WGS) entry which is preliminary data.</text>
</comment>
<proteinExistence type="predicted"/>
<dbReference type="EMBL" id="LRDC01000010">
    <property type="protein sequence ID" value="KVX02771.1"/>
    <property type="molecule type" value="Genomic_DNA"/>
</dbReference>
<evidence type="ECO:0000256" key="1">
    <source>
        <dbReference type="SAM" id="MobiDB-lite"/>
    </source>
</evidence>
<accession>A0A106C202</accession>
<gene>
    <name evidence="2" type="ORF">AWJ07_12850</name>
</gene>